<organism evidence="1 2">
    <name type="scientific">Methylobacterium oxalidis</name>
    <dbReference type="NCBI Taxonomy" id="944322"/>
    <lineage>
        <taxon>Bacteria</taxon>
        <taxon>Pseudomonadati</taxon>
        <taxon>Pseudomonadota</taxon>
        <taxon>Alphaproteobacteria</taxon>
        <taxon>Hyphomicrobiales</taxon>
        <taxon>Methylobacteriaceae</taxon>
        <taxon>Methylobacterium</taxon>
    </lineage>
</organism>
<dbReference type="Proteomes" id="UP000321960">
    <property type="component" value="Unassembled WGS sequence"/>
</dbReference>
<sequence>MPGPPARRPRPMSDPATLDRAACLDEQISFALRTAAAVHEEHGNADAAASLREQARLHSLRATRLRALSEVRSAEAAEVVAVVVARQGA</sequence>
<protein>
    <submittedName>
        <fullName evidence="1">Uncharacterized protein</fullName>
    </submittedName>
</protein>
<proteinExistence type="predicted"/>
<name>A0A512J134_9HYPH</name>
<evidence type="ECO:0000313" key="1">
    <source>
        <dbReference type="EMBL" id="GEP03613.1"/>
    </source>
</evidence>
<gene>
    <name evidence="1" type="ORF">MOX02_16510</name>
</gene>
<accession>A0A512J134</accession>
<evidence type="ECO:0000313" key="2">
    <source>
        <dbReference type="Proteomes" id="UP000321960"/>
    </source>
</evidence>
<dbReference type="EMBL" id="BJZU01000027">
    <property type="protein sequence ID" value="GEP03613.1"/>
    <property type="molecule type" value="Genomic_DNA"/>
</dbReference>
<comment type="caution">
    <text evidence="1">The sequence shown here is derived from an EMBL/GenBank/DDBJ whole genome shotgun (WGS) entry which is preliminary data.</text>
</comment>
<dbReference type="AlphaFoldDB" id="A0A512J134"/>
<reference evidence="1 2" key="1">
    <citation type="submission" date="2019-07" db="EMBL/GenBank/DDBJ databases">
        <title>Whole genome shotgun sequence of Methylobacterium oxalidis NBRC 107715.</title>
        <authorList>
            <person name="Hosoyama A."/>
            <person name="Uohara A."/>
            <person name="Ohji S."/>
            <person name="Ichikawa N."/>
        </authorList>
    </citation>
    <scope>NUCLEOTIDE SEQUENCE [LARGE SCALE GENOMIC DNA]</scope>
    <source>
        <strain evidence="1 2">NBRC 107715</strain>
    </source>
</reference>